<proteinExistence type="predicted"/>
<dbReference type="Proteomes" id="UP001348641">
    <property type="component" value="Unassembled WGS sequence"/>
</dbReference>
<name>A0ABU7KKH6_9ACTN</name>
<protein>
    <submittedName>
        <fullName evidence="2">Uncharacterized protein</fullName>
    </submittedName>
</protein>
<accession>A0ABU7KKH6</accession>
<feature type="region of interest" description="Disordered" evidence="1">
    <location>
        <begin position="1"/>
        <end position="31"/>
    </location>
</feature>
<sequence>MPRRRPGTLRAENHPRARTGQKKSPAINGLSSKTMAEIRRVEHRHPQLWPGIIDEALPRWEKYARDPGHPPWDDHLYPRSWYCCWECCGSPLMAKDFLDALVHAMRNRPARELRVRLRRLAELHGVPFP</sequence>
<reference evidence="2 3" key="1">
    <citation type="submission" date="2023-07" db="EMBL/GenBank/DDBJ databases">
        <authorList>
            <person name="Girao M."/>
            <person name="Carvalho M.F."/>
        </authorList>
    </citation>
    <scope>NUCLEOTIDE SEQUENCE [LARGE SCALE GENOMIC DNA]</scope>
    <source>
        <strain evidence="2 3">66/93</strain>
    </source>
</reference>
<evidence type="ECO:0000313" key="2">
    <source>
        <dbReference type="EMBL" id="MEE2049776.1"/>
    </source>
</evidence>
<evidence type="ECO:0000256" key="1">
    <source>
        <dbReference type="SAM" id="MobiDB-lite"/>
    </source>
</evidence>
<gene>
    <name evidence="2" type="ORF">Q8A49_04635</name>
</gene>
<dbReference type="RefSeq" id="WP_330157033.1">
    <property type="nucleotide sequence ID" value="NZ_BAAAJA010000006.1"/>
</dbReference>
<evidence type="ECO:0000313" key="3">
    <source>
        <dbReference type="Proteomes" id="UP001348641"/>
    </source>
</evidence>
<dbReference type="EMBL" id="JAUUCC010000007">
    <property type="protein sequence ID" value="MEE2049776.1"/>
    <property type="molecule type" value="Genomic_DNA"/>
</dbReference>
<comment type="caution">
    <text evidence="2">The sequence shown here is derived from an EMBL/GenBank/DDBJ whole genome shotgun (WGS) entry which is preliminary data.</text>
</comment>
<organism evidence="2 3">
    <name type="scientific">Nocardiopsis tropica</name>
    <dbReference type="NCBI Taxonomy" id="109330"/>
    <lineage>
        <taxon>Bacteria</taxon>
        <taxon>Bacillati</taxon>
        <taxon>Actinomycetota</taxon>
        <taxon>Actinomycetes</taxon>
        <taxon>Streptosporangiales</taxon>
        <taxon>Nocardiopsidaceae</taxon>
        <taxon>Nocardiopsis</taxon>
    </lineage>
</organism>